<dbReference type="RefSeq" id="WP_113670723.1">
    <property type="nucleotide sequence ID" value="NZ_SOEB01000008.1"/>
</dbReference>
<proteinExistence type="inferred from homology"/>
<dbReference type="AlphaFoldDB" id="A0A4R8FSK2"/>
<dbReference type="InterPro" id="IPR036629">
    <property type="entry name" value="YjbJ_sf"/>
</dbReference>
<dbReference type="Gene3D" id="1.10.1470.10">
    <property type="entry name" value="YjbJ"/>
    <property type="match status" value="1"/>
</dbReference>
<dbReference type="PANTHER" id="PTHR34977:SF1">
    <property type="entry name" value="UPF0337 PROTEIN YJBJ"/>
    <property type="match status" value="1"/>
</dbReference>
<dbReference type="PANTHER" id="PTHR34977">
    <property type="entry name" value="UPF0337 PROTEIN YJBJ"/>
    <property type="match status" value="1"/>
</dbReference>
<dbReference type="InterPro" id="IPR026042">
    <property type="entry name" value="YjbJ"/>
</dbReference>
<name>A0A4R8FSK2_9RHOB</name>
<dbReference type="PIRSF" id="PIRSF039008">
    <property type="entry name" value="YjbJ"/>
    <property type="match status" value="1"/>
</dbReference>
<comment type="caution">
    <text evidence="3">The sequence shown here is derived from an EMBL/GenBank/DDBJ whole genome shotgun (WGS) entry which is preliminary data.</text>
</comment>
<sequence length="66" mass="7713">MNTDIIQGKWKQIKGRAREAWGALTDDELERTEGDREQLVGLVQERYGKARQEAEREVDEFLSKFS</sequence>
<protein>
    <submittedName>
        <fullName evidence="3">Uncharacterized protein YjbJ (UPF0337 family)</fullName>
    </submittedName>
</protein>
<dbReference type="Proteomes" id="UP000295484">
    <property type="component" value="Unassembled WGS sequence"/>
</dbReference>
<dbReference type="Pfam" id="PF05532">
    <property type="entry name" value="CsbD"/>
    <property type="match status" value="1"/>
</dbReference>
<evidence type="ECO:0000259" key="2">
    <source>
        <dbReference type="Pfam" id="PF05532"/>
    </source>
</evidence>
<accession>A0A4R8FSK2</accession>
<comment type="similarity">
    <text evidence="1">Belongs to the UPF0337 (CsbD) family.</text>
</comment>
<dbReference type="InterPro" id="IPR008462">
    <property type="entry name" value="CsbD"/>
</dbReference>
<organism evidence="3 4">
    <name type="scientific">Rhodovulum visakhapatnamense</name>
    <dbReference type="NCBI Taxonomy" id="364297"/>
    <lineage>
        <taxon>Bacteria</taxon>
        <taxon>Pseudomonadati</taxon>
        <taxon>Pseudomonadota</taxon>
        <taxon>Alphaproteobacteria</taxon>
        <taxon>Rhodobacterales</taxon>
        <taxon>Paracoccaceae</taxon>
        <taxon>Rhodovulum</taxon>
    </lineage>
</organism>
<evidence type="ECO:0000256" key="1">
    <source>
        <dbReference type="ARBA" id="ARBA00009129"/>
    </source>
</evidence>
<dbReference type="InterPro" id="IPR050423">
    <property type="entry name" value="UPF0337_stress_rsp"/>
</dbReference>
<evidence type="ECO:0000313" key="3">
    <source>
        <dbReference type="EMBL" id="TDX29591.1"/>
    </source>
</evidence>
<gene>
    <name evidence="3" type="ORF">EV657_10810</name>
</gene>
<dbReference type="EMBL" id="SOEB01000008">
    <property type="protein sequence ID" value="TDX29591.1"/>
    <property type="molecule type" value="Genomic_DNA"/>
</dbReference>
<evidence type="ECO:0000313" key="4">
    <source>
        <dbReference type="Proteomes" id="UP000295484"/>
    </source>
</evidence>
<feature type="domain" description="CsbD-like" evidence="2">
    <location>
        <begin position="4"/>
        <end position="56"/>
    </location>
</feature>
<dbReference type="SUPFAM" id="SSF69047">
    <property type="entry name" value="Hypothetical protein YjbJ"/>
    <property type="match status" value="1"/>
</dbReference>
<reference evidence="3 4" key="1">
    <citation type="submission" date="2019-03" db="EMBL/GenBank/DDBJ databases">
        <title>Genomic Encyclopedia of Type Strains, Phase IV (KMG-IV): sequencing the most valuable type-strain genomes for metagenomic binning, comparative biology and taxonomic classification.</title>
        <authorList>
            <person name="Goeker M."/>
        </authorList>
    </citation>
    <scope>NUCLEOTIDE SEQUENCE [LARGE SCALE GENOMIC DNA]</scope>
    <source>
        <strain evidence="3 4">JA181</strain>
    </source>
</reference>